<dbReference type="SUPFAM" id="SSF56317">
    <property type="entry name" value="Carbon-nitrogen hydrolase"/>
    <property type="match status" value="1"/>
</dbReference>
<dbReference type="Gene3D" id="3.60.110.10">
    <property type="entry name" value="Carbon-nitrogen hydrolase"/>
    <property type="match status" value="1"/>
</dbReference>
<feature type="transmembrane region" description="Helical" evidence="8">
    <location>
        <begin position="151"/>
        <end position="173"/>
    </location>
</feature>
<dbReference type="PANTHER" id="PTHR38686">
    <property type="entry name" value="APOLIPOPROTEIN N-ACYLTRANSFERASE"/>
    <property type="match status" value="1"/>
</dbReference>
<feature type="region of interest" description="Disordered" evidence="9">
    <location>
        <begin position="1"/>
        <end position="69"/>
    </location>
</feature>
<keyword evidence="2 8" id="KW-1003">Cell membrane</keyword>
<feature type="transmembrane region" description="Helical" evidence="8">
    <location>
        <begin position="104"/>
        <end position="122"/>
    </location>
</feature>
<dbReference type="GO" id="GO:0042158">
    <property type="term" value="P:lipoprotein biosynthetic process"/>
    <property type="evidence" value="ECO:0007669"/>
    <property type="project" value="UniProtKB-UniRule"/>
</dbReference>
<evidence type="ECO:0000313" key="11">
    <source>
        <dbReference type="EMBL" id="AAN10250.1"/>
    </source>
</evidence>
<feature type="transmembrane region" description="Helical" evidence="8">
    <location>
        <begin position="243"/>
        <end position="268"/>
    </location>
</feature>
<evidence type="ECO:0000256" key="7">
    <source>
        <dbReference type="ARBA" id="ARBA00023315"/>
    </source>
</evidence>
<keyword evidence="5 8" id="KW-1133">Transmembrane helix</keyword>
<dbReference type="InterPro" id="IPR045378">
    <property type="entry name" value="LNT_N"/>
</dbReference>
<feature type="domain" description="CN hydrolase" evidence="10">
    <location>
        <begin position="318"/>
        <end position="571"/>
    </location>
</feature>
<dbReference type="PROSITE" id="PS50263">
    <property type="entry name" value="CN_HYDROLASE"/>
    <property type="match status" value="1"/>
</dbReference>
<evidence type="ECO:0000256" key="1">
    <source>
        <dbReference type="ARBA" id="ARBA00004651"/>
    </source>
</evidence>
<reference evidence="11" key="3">
    <citation type="journal article" date="2000" name="Microbiology">
        <title>A novel valanimycin-resistance determinant (vlmF) from Streptomyces viridifaciens MG456-hF10.</title>
        <authorList>
            <person name="Ma Y."/>
            <person name="Patel J."/>
            <person name="Parry R.J."/>
        </authorList>
    </citation>
    <scope>NUCLEOTIDE SEQUENCE</scope>
    <source>
        <strain evidence="11">MG456-hf10</strain>
    </source>
</reference>
<organism evidence="11">
    <name type="scientific">Streptomyces viridifaciens</name>
    <dbReference type="NCBI Taxonomy" id="48665"/>
    <lineage>
        <taxon>Bacteria</taxon>
        <taxon>Bacillati</taxon>
        <taxon>Actinomycetota</taxon>
        <taxon>Actinomycetes</taxon>
        <taxon>Kitasatosporales</taxon>
        <taxon>Streptomycetaceae</taxon>
        <taxon>Streptomyces</taxon>
    </lineage>
</organism>
<dbReference type="GO" id="GO:0005886">
    <property type="term" value="C:plasma membrane"/>
    <property type="evidence" value="ECO:0007669"/>
    <property type="project" value="UniProtKB-SubCell"/>
</dbReference>
<comment type="catalytic activity">
    <reaction evidence="8">
        <text>N-terminal S-1,2-diacyl-sn-glyceryl-L-cysteinyl-[lipoprotein] + a glycerophospholipid = N-acyl-S-1,2-diacyl-sn-glyceryl-L-cysteinyl-[lipoprotein] + a 2-acyl-sn-glycero-3-phospholipid + H(+)</text>
        <dbReference type="Rhea" id="RHEA:48228"/>
        <dbReference type="Rhea" id="RHEA-COMP:14681"/>
        <dbReference type="Rhea" id="RHEA-COMP:14684"/>
        <dbReference type="ChEBI" id="CHEBI:15378"/>
        <dbReference type="ChEBI" id="CHEBI:136912"/>
        <dbReference type="ChEBI" id="CHEBI:140656"/>
        <dbReference type="ChEBI" id="CHEBI:140657"/>
        <dbReference type="ChEBI" id="CHEBI:140660"/>
        <dbReference type="EC" id="2.3.1.269"/>
    </reaction>
</comment>
<dbReference type="NCBIfam" id="TIGR00546">
    <property type="entry name" value="lnt"/>
    <property type="match status" value="1"/>
</dbReference>
<evidence type="ECO:0000256" key="9">
    <source>
        <dbReference type="SAM" id="MobiDB-lite"/>
    </source>
</evidence>
<dbReference type="InterPro" id="IPR036526">
    <property type="entry name" value="C-N_Hydrolase_sf"/>
</dbReference>
<dbReference type="InterPro" id="IPR003010">
    <property type="entry name" value="C-N_Hydrolase"/>
</dbReference>
<dbReference type="PANTHER" id="PTHR38686:SF1">
    <property type="entry name" value="APOLIPOPROTEIN N-ACYLTRANSFERASE"/>
    <property type="match status" value="1"/>
</dbReference>
<name>Q84F25_STRVF</name>
<dbReference type="InterPro" id="IPR004563">
    <property type="entry name" value="Apolipo_AcylTrfase"/>
</dbReference>
<feature type="transmembrane region" description="Helical" evidence="8">
    <location>
        <begin position="179"/>
        <end position="200"/>
    </location>
</feature>
<dbReference type="HAMAP" id="MF_01148">
    <property type="entry name" value="Lnt"/>
    <property type="match status" value="1"/>
</dbReference>
<evidence type="ECO:0000256" key="2">
    <source>
        <dbReference type="ARBA" id="ARBA00022475"/>
    </source>
</evidence>
<evidence type="ECO:0000256" key="8">
    <source>
        <dbReference type="HAMAP-Rule" id="MF_01148"/>
    </source>
</evidence>
<keyword evidence="7 8" id="KW-0012">Acyltransferase</keyword>
<feature type="transmembrane region" description="Helical" evidence="8">
    <location>
        <begin position="289"/>
        <end position="309"/>
    </location>
</feature>
<reference evidence="11" key="2">
    <citation type="journal article" date="1997" name="J. Bacteriol.">
        <title>Cloning, analysis, and overexpression of the gene encoding isobutylamine N-hydroxylase from the valanimycin producer, Streptomyces viridifaciens.</title>
        <authorList>
            <person name="Parry R.J."/>
            <person name="Li W."/>
            <person name="Cooper H.N."/>
        </authorList>
    </citation>
    <scope>NUCLEOTIDE SEQUENCE</scope>
    <source>
        <strain evidence="11">MG456-hf10</strain>
    </source>
</reference>
<comment type="subcellular location">
    <subcellularLocation>
        <location evidence="1 8">Cell membrane</location>
        <topology evidence="1 8">Multi-pass membrane protein</topology>
    </subcellularLocation>
</comment>
<reference evidence="11" key="4">
    <citation type="journal article" date="2002" name="Mol. Microbiol.">
        <title>Molecular characterization and analysis of the biosynthetic gene cluster for the azoxy antibiotic valanimycin.</title>
        <authorList>
            <person name="Garg R.P."/>
            <person name="Ma Y."/>
            <person name="Hoyt J.C."/>
            <person name="Parry R.J."/>
        </authorList>
    </citation>
    <scope>NUCLEOTIDE SEQUENCE</scope>
    <source>
        <strain evidence="11">MG456-hf10</strain>
    </source>
</reference>
<comment type="pathway">
    <text evidence="8">Protein modification; lipoprotein biosynthesis (N-acyl transfer).</text>
</comment>
<gene>
    <name evidence="8" type="primary">lnt</name>
</gene>
<sequence length="614" mass="64921">MGREAEERHDSAGPVPAARTVRRAGARPHGANERPPRPPGRRSPGTGPPPAVISKEPAPDRAVGGGDDRRTLTRVTVTATSVDQPDQPDRLEPCPASAARRGRLPRLVPAVASVLCGALLYVSFPPRTLWWLALPAFAGFAWVLRGRSWKAALGLGYLFGLGFLLPLLVWTSVEVGPLPWLALVAAEAVFVALAGVGIAAVSRLPAWPVWAAALWTAGEAARARAPFGGFPWGKIAFGQADGVFLPLAAVGGTPVLGFAVVLCGFGLYEAGRLLAERRRTRTVRRAAAATALLSVAVPVAGAVAARALVSDEAEHGTATVAVIQGNVPRAGLEFNAQRRAVLDYHARETHKLAADVRAGKAAKPDFVLWPENSSDIDPFANPDAAAVIEQAAKDIGVPVSVGGVVERDGELLNEQILWDPVKGPTQTYDKRQIQPFGEFLPLRSLVGAINKSWTEMARQDFSRGTEPGVFGIAGTKVGLATCYEAAFDWAVRDTVTHGAQIISVPSNNATFDRSEMTYQQLAMSRIRAVEHSRTVTVPVTSGVSAVILPDGRITQRTGMFVPAYLVQKVPLRTSTTPATELGILPETALVLVAAGGIGWAIGSGRRPRCHADGA</sequence>
<dbReference type="CDD" id="cd07571">
    <property type="entry name" value="ALP_N-acyl_transferase"/>
    <property type="match status" value="1"/>
</dbReference>
<dbReference type="GO" id="GO:0016410">
    <property type="term" value="F:N-acyltransferase activity"/>
    <property type="evidence" value="ECO:0007669"/>
    <property type="project" value="UniProtKB-UniRule"/>
</dbReference>
<keyword evidence="3 8" id="KW-0808">Transferase</keyword>
<evidence type="ECO:0000256" key="3">
    <source>
        <dbReference type="ARBA" id="ARBA00022679"/>
    </source>
</evidence>
<dbReference type="Pfam" id="PF20154">
    <property type="entry name" value="LNT_N"/>
    <property type="match status" value="1"/>
</dbReference>
<evidence type="ECO:0000256" key="4">
    <source>
        <dbReference type="ARBA" id="ARBA00022692"/>
    </source>
</evidence>
<accession>Q84F25</accession>
<comment type="caution">
    <text evidence="8">Lacks conserved residue(s) required for the propagation of feature annotation.</text>
</comment>
<keyword evidence="4 8" id="KW-0812">Transmembrane</keyword>
<reference evidence="11" key="1">
    <citation type="journal article" date="1997" name="Arch. Biochem. Biophys.">
        <title>Purification and characterization of isobutylamine N-hydroxylase from the valanimycin producer Streptomyces viridifaciens MG456-hF10.</title>
        <authorList>
            <person name="Parry R.J."/>
            <person name="Li W."/>
        </authorList>
    </citation>
    <scope>NUCLEOTIDE SEQUENCE</scope>
    <source>
        <strain evidence="11">MG456-hf10</strain>
    </source>
</reference>
<comment type="function">
    <text evidence="8">Catalyzes the phospholipid dependent N-acylation of the N-terminal cysteine of apolipoprotein, the last step in lipoprotein maturation.</text>
</comment>
<dbReference type="Pfam" id="PF00795">
    <property type="entry name" value="CN_hydrolase"/>
    <property type="match status" value="1"/>
</dbReference>
<evidence type="ECO:0000256" key="5">
    <source>
        <dbReference type="ARBA" id="ARBA00022989"/>
    </source>
</evidence>
<protein>
    <recommendedName>
        <fullName evidence="8">Apolipoprotein N-acyltransferase</fullName>
        <shortName evidence="8">ALP N-acyltransferase</shortName>
        <ecNumber evidence="8">2.3.1.269</ecNumber>
    </recommendedName>
</protein>
<evidence type="ECO:0000256" key="6">
    <source>
        <dbReference type="ARBA" id="ARBA00023136"/>
    </source>
</evidence>
<dbReference type="AlphaFoldDB" id="Q84F25"/>
<evidence type="ECO:0000259" key="10">
    <source>
        <dbReference type="PROSITE" id="PS50263"/>
    </source>
</evidence>
<comment type="similarity">
    <text evidence="8">Belongs to the CN hydrolase family. Apolipoprotein N-acyltransferase subfamily.</text>
</comment>
<dbReference type="EMBL" id="AY116644">
    <property type="protein sequence ID" value="AAN10250.1"/>
    <property type="molecule type" value="Genomic_DNA"/>
</dbReference>
<proteinExistence type="inferred from homology"/>
<feature type="compositionally biased region" description="Basic and acidic residues" evidence="9">
    <location>
        <begin position="1"/>
        <end position="11"/>
    </location>
</feature>
<keyword evidence="6 8" id="KW-0472">Membrane</keyword>
<dbReference type="EC" id="2.3.1.269" evidence="8"/>
<dbReference type="UniPathway" id="UPA00666"/>